<proteinExistence type="inferred from homology"/>
<dbReference type="PANTHER" id="PTHR13194">
    <property type="entry name" value="COMPLEX I INTERMEDIATE-ASSOCIATED PROTEIN 30"/>
    <property type="match status" value="1"/>
</dbReference>
<dbReference type="InterPro" id="IPR039131">
    <property type="entry name" value="NDUFAF1"/>
</dbReference>
<dbReference type="SUPFAM" id="SSF49785">
    <property type="entry name" value="Galactose-binding domain-like"/>
    <property type="match status" value="1"/>
</dbReference>
<keyword evidence="4" id="KW-1185">Reference proteome</keyword>
<evidence type="ECO:0000256" key="1">
    <source>
        <dbReference type="ARBA" id="ARBA00007884"/>
    </source>
</evidence>
<dbReference type="InterPro" id="IPR008979">
    <property type="entry name" value="Galactose-bd-like_sf"/>
</dbReference>
<gene>
    <name evidence="3" type="ORF">ACERZ8_00330</name>
</gene>
<dbReference type="EMBL" id="JBHDIY010000002">
    <property type="protein sequence ID" value="MFL4468386.1"/>
    <property type="molecule type" value="Genomic_DNA"/>
</dbReference>
<dbReference type="Gene3D" id="2.60.120.430">
    <property type="entry name" value="Galactose-binding lectin"/>
    <property type="match status" value="1"/>
</dbReference>
<dbReference type="Proteomes" id="UP001627408">
    <property type="component" value="Unassembled WGS sequence"/>
</dbReference>
<dbReference type="PANTHER" id="PTHR13194:SF19">
    <property type="entry name" value="NAD(P)-BINDING ROSSMANN-FOLD SUPERFAMILY PROTEIN"/>
    <property type="match status" value="1"/>
</dbReference>
<comment type="similarity">
    <text evidence="1">Belongs to the CIA30 family.</text>
</comment>
<feature type="domain" description="NADH:ubiquinone oxidoreductase intermediate-associated protein 30" evidence="2">
    <location>
        <begin position="5"/>
        <end position="139"/>
    </location>
</feature>
<reference evidence="3 4" key="1">
    <citation type="submission" date="2024-08" db="EMBL/GenBank/DDBJ databases">
        <title>Tateyamaria sp. nov., isolated from marine algae.</title>
        <authorList>
            <person name="Choi B.J."/>
            <person name="Kim J.M."/>
            <person name="Lee J.K."/>
            <person name="Choi D.G."/>
            <person name="Bayburt H."/>
            <person name="Baek J.H."/>
            <person name="Han D.M."/>
            <person name="Jeon C.O."/>
        </authorList>
    </citation>
    <scope>NUCLEOTIDE SEQUENCE [LARGE SCALE GENOMIC DNA]</scope>
    <source>
        <strain evidence="3 4">KMU-156</strain>
    </source>
</reference>
<evidence type="ECO:0000313" key="4">
    <source>
        <dbReference type="Proteomes" id="UP001627408"/>
    </source>
</evidence>
<dbReference type="InterPro" id="IPR013857">
    <property type="entry name" value="NADH-UbQ_OxRdtase-assoc_prot30"/>
</dbReference>
<name>A0ABW8UQW0_9RHOB</name>
<dbReference type="RefSeq" id="WP_407590140.1">
    <property type="nucleotide sequence ID" value="NZ_JBHDIY010000002.1"/>
</dbReference>
<evidence type="ECO:0000313" key="3">
    <source>
        <dbReference type="EMBL" id="MFL4468386.1"/>
    </source>
</evidence>
<comment type="caution">
    <text evidence="3">The sequence shown here is derived from an EMBL/GenBank/DDBJ whole genome shotgun (WGS) entry which is preliminary data.</text>
</comment>
<organism evidence="3 4">
    <name type="scientific">Tateyamaria armeniaca</name>
    <dbReference type="NCBI Taxonomy" id="2518930"/>
    <lineage>
        <taxon>Bacteria</taxon>
        <taxon>Pseudomonadati</taxon>
        <taxon>Pseudomonadota</taxon>
        <taxon>Alphaproteobacteria</taxon>
        <taxon>Rhodobacterales</taxon>
        <taxon>Roseobacteraceae</taxon>
        <taxon>Tateyamaria</taxon>
    </lineage>
</organism>
<accession>A0ABW8UQW0</accession>
<protein>
    <submittedName>
        <fullName evidence="3">CIA30 family protein</fullName>
    </submittedName>
</protein>
<sequence length="155" mass="16898">MDLSTNWEYVADTVMGGVSRGQATRETVDGRNATRLTGNVSLDNNGGFVQIAFDLAGGDDFDGSAYAGITFDVRGNGATYDLRVRTRALDRPWQSFRTNFEAPAEWTTVCVPFKALVPHRTDATFDPATLRRIGILAVGQEMQADIAVSSIALYR</sequence>
<dbReference type="Pfam" id="PF08547">
    <property type="entry name" value="CIA30"/>
    <property type="match status" value="1"/>
</dbReference>
<evidence type="ECO:0000259" key="2">
    <source>
        <dbReference type="Pfam" id="PF08547"/>
    </source>
</evidence>